<sequence>MAKYQDDEDKSYPKEFLHLIIWTLALSVVITLLIWIFSGPAKAFDPWSKGQIVDILI</sequence>
<protein>
    <submittedName>
        <fullName evidence="2">Uncharacterized protein</fullName>
    </submittedName>
</protein>
<dbReference type="AlphaFoldDB" id="A0A6H1ZPZ4"/>
<evidence type="ECO:0000256" key="1">
    <source>
        <dbReference type="SAM" id="Phobius"/>
    </source>
</evidence>
<organism evidence="2">
    <name type="scientific">viral metagenome</name>
    <dbReference type="NCBI Taxonomy" id="1070528"/>
    <lineage>
        <taxon>unclassified sequences</taxon>
        <taxon>metagenomes</taxon>
        <taxon>organismal metagenomes</taxon>
    </lineage>
</organism>
<keyword evidence="1" id="KW-0812">Transmembrane</keyword>
<gene>
    <name evidence="2" type="ORF">TM448A01287_0001</name>
    <name evidence="3" type="ORF">TM448B01325_0019</name>
</gene>
<evidence type="ECO:0000313" key="3">
    <source>
        <dbReference type="EMBL" id="QJH98460.1"/>
    </source>
</evidence>
<keyword evidence="1" id="KW-1133">Transmembrane helix</keyword>
<evidence type="ECO:0000313" key="2">
    <source>
        <dbReference type="EMBL" id="QJA49270.1"/>
    </source>
</evidence>
<feature type="transmembrane region" description="Helical" evidence="1">
    <location>
        <begin position="16"/>
        <end position="37"/>
    </location>
</feature>
<proteinExistence type="predicted"/>
<accession>A0A6H1ZPZ4</accession>
<dbReference type="EMBL" id="MT144734">
    <property type="protein sequence ID" value="QJH98460.1"/>
    <property type="molecule type" value="Genomic_DNA"/>
</dbReference>
<name>A0A6H1ZPZ4_9ZZZZ</name>
<dbReference type="EMBL" id="MT144128">
    <property type="protein sequence ID" value="QJA49270.1"/>
    <property type="molecule type" value="Genomic_DNA"/>
</dbReference>
<keyword evidence="1" id="KW-0472">Membrane</keyword>
<reference evidence="2" key="1">
    <citation type="submission" date="2020-03" db="EMBL/GenBank/DDBJ databases">
        <title>The deep terrestrial virosphere.</title>
        <authorList>
            <person name="Holmfeldt K."/>
            <person name="Nilsson E."/>
            <person name="Simone D."/>
            <person name="Lopez-Fernandez M."/>
            <person name="Wu X."/>
            <person name="de Brujin I."/>
            <person name="Lundin D."/>
            <person name="Andersson A."/>
            <person name="Bertilsson S."/>
            <person name="Dopson M."/>
        </authorList>
    </citation>
    <scope>NUCLEOTIDE SEQUENCE</scope>
    <source>
        <strain evidence="2">TM448A01287</strain>
        <strain evidence="3">TM448B01325</strain>
    </source>
</reference>